<evidence type="ECO:0000313" key="2">
    <source>
        <dbReference type="EMBL" id="KAE8917305.1"/>
    </source>
</evidence>
<evidence type="ECO:0000313" key="6">
    <source>
        <dbReference type="EMBL" id="KAE9158524.1"/>
    </source>
</evidence>
<name>A0A6A3GE33_9STRA</name>
<dbReference type="AlphaFoldDB" id="A0A6A3GE33"/>
<dbReference type="EMBL" id="QXGB01007906">
    <property type="protein sequence ID" value="KAE9158524.1"/>
    <property type="molecule type" value="Genomic_DNA"/>
</dbReference>
<evidence type="ECO:0000313" key="14">
    <source>
        <dbReference type="Proteomes" id="UP000441208"/>
    </source>
</evidence>
<feature type="chain" id="PRO_5036163940" description="RxLR effector protein" evidence="1">
    <location>
        <begin position="26"/>
        <end position="63"/>
    </location>
</feature>
<evidence type="ECO:0000313" key="9">
    <source>
        <dbReference type="Proteomes" id="UP000429523"/>
    </source>
</evidence>
<dbReference type="Proteomes" id="UP000429523">
    <property type="component" value="Unassembled WGS sequence"/>
</dbReference>
<evidence type="ECO:0000313" key="13">
    <source>
        <dbReference type="Proteomes" id="UP000440732"/>
    </source>
</evidence>
<reference evidence="3 15" key="1">
    <citation type="submission" date="2018-09" db="EMBL/GenBank/DDBJ databases">
        <title>Genomic investigation of the strawberry pathogen Phytophthora fragariae indicates pathogenicity is determined by transcriptional variation in three key races.</title>
        <authorList>
            <person name="Adams T.M."/>
            <person name="Armitage A.D."/>
            <person name="Sobczyk M.K."/>
            <person name="Bates H.J."/>
            <person name="Dunwell J.M."/>
            <person name="Nellist C.F."/>
            <person name="Harrison R.J."/>
        </authorList>
    </citation>
    <scope>NUCLEOTIDE SEQUENCE [LARGE SCALE GENOMIC DNA]</scope>
    <source>
        <strain evidence="8 11">A4</strain>
        <strain evidence="7 12">BC-1</strain>
        <strain evidence="6 10">NOV-27</strain>
        <strain evidence="5 13">NOV-5</strain>
        <strain evidence="4 14">NOV-71</strain>
        <strain evidence="2 9">NOV-9</strain>
        <strain evidence="3 15">SCRP245</strain>
    </source>
</reference>
<feature type="signal peptide" evidence="1">
    <location>
        <begin position="1"/>
        <end position="25"/>
    </location>
</feature>
<evidence type="ECO:0008006" key="16">
    <source>
        <dbReference type="Google" id="ProtNLM"/>
    </source>
</evidence>
<evidence type="ECO:0000313" key="11">
    <source>
        <dbReference type="Proteomes" id="UP000437068"/>
    </source>
</evidence>
<dbReference type="EMBL" id="QXGF01007521">
    <property type="protein sequence ID" value="KAE8917305.1"/>
    <property type="molecule type" value="Genomic_DNA"/>
</dbReference>
<keyword evidence="1" id="KW-0732">Signal</keyword>
<evidence type="ECO:0000313" key="10">
    <source>
        <dbReference type="Proteomes" id="UP000433483"/>
    </source>
</evidence>
<dbReference type="Proteomes" id="UP000441208">
    <property type="component" value="Unassembled WGS sequence"/>
</dbReference>
<dbReference type="EMBL" id="QXFZ01007751">
    <property type="protein sequence ID" value="KAE9056545.1"/>
    <property type="molecule type" value="Genomic_DNA"/>
</dbReference>
<gene>
    <name evidence="8" type="ORF">PF001_g32260</name>
    <name evidence="7" type="ORF">PF002_g32488</name>
    <name evidence="6" type="ORF">PF005_g32415</name>
    <name evidence="5" type="ORF">PF006_g32315</name>
    <name evidence="4" type="ORF">PF007_g31953</name>
    <name evidence="2" type="ORF">PF009_g32373</name>
    <name evidence="3" type="ORF">PF011_g31813</name>
</gene>
<evidence type="ECO:0000313" key="12">
    <source>
        <dbReference type="Proteomes" id="UP000440367"/>
    </source>
</evidence>
<evidence type="ECO:0000313" key="5">
    <source>
        <dbReference type="EMBL" id="KAE9057828.1"/>
    </source>
</evidence>
<evidence type="ECO:0000313" key="3">
    <source>
        <dbReference type="EMBL" id="KAE8955383.1"/>
    </source>
</evidence>
<keyword evidence="10" id="KW-1185">Reference proteome</keyword>
<dbReference type="Proteomes" id="UP000440732">
    <property type="component" value="Unassembled WGS sequence"/>
</dbReference>
<dbReference type="Proteomes" id="UP000433483">
    <property type="component" value="Unassembled WGS sequence"/>
</dbReference>
<dbReference type="EMBL" id="QXGD01007383">
    <property type="protein sequence ID" value="KAE9160986.1"/>
    <property type="molecule type" value="Genomic_DNA"/>
</dbReference>
<proteinExistence type="predicted"/>
<dbReference type="Proteomes" id="UP000437068">
    <property type="component" value="Unassembled WGS sequence"/>
</dbReference>
<evidence type="ECO:0000313" key="7">
    <source>
        <dbReference type="EMBL" id="KAE9160986.1"/>
    </source>
</evidence>
<protein>
    <recommendedName>
        <fullName evidence="16">RxLR effector protein</fullName>
    </recommendedName>
</protein>
<dbReference type="Proteomes" id="UP000460718">
    <property type="component" value="Unassembled WGS sequence"/>
</dbReference>
<sequence length="63" mass="6313">MATTATSVCRCGPLLLLAAGAGAEADTRAIIGRADQADRASVGPRRLSHAALTAPKVSISPAR</sequence>
<evidence type="ECO:0000313" key="4">
    <source>
        <dbReference type="EMBL" id="KAE9056545.1"/>
    </source>
</evidence>
<accession>A0A6A3GE33</accession>
<evidence type="ECO:0000256" key="1">
    <source>
        <dbReference type="SAM" id="SignalP"/>
    </source>
</evidence>
<comment type="caution">
    <text evidence="3">The sequence shown here is derived from an EMBL/GenBank/DDBJ whole genome shotgun (WGS) entry which is preliminary data.</text>
</comment>
<organism evidence="3 15">
    <name type="scientific">Phytophthora fragariae</name>
    <dbReference type="NCBI Taxonomy" id="53985"/>
    <lineage>
        <taxon>Eukaryota</taxon>
        <taxon>Sar</taxon>
        <taxon>Stramenopiles</taxon>
        <taxon>Oomycota</taxon>
        <taxon>Peronosporomycetes</taxon>
        <taxon>Peronosporales</taxon>
        <taxon>Peronosporaceae</taxon>
        <taxon>Phytophthora</taxon>
    </lineage>
</organism>
<evidence type="ECO:0000313" key="8">
    <source>
        <dbReference type="EMBL" id="KAE9261848.1"/>
    </source>
</evidence>
<dbReference type="EMBL" id="QXGA01008609">
    <property type="protein sequence ID" value="KAE9057828.1"/>
    <property type="molecule type" value="Genomic_DNA"/>
</dbReference>
<dbReference type="Proteomes" id="UP000440367">
    <property type="component" value="Unassembled WGS sequence"/>
</dbReference>
<dbReference type="EMBL" id="QXGE01008498">
    <property type="protein sequence ID" value="KAE9261848.1"/>
    <property type="molecule type" value="Genomic_DNA"/>
</dbReference>
<dbReference type="EMBL" id="QXFW01008431">
    <property type="protein sequence ID" value="KAE8955383.1"/>
    <property type="molecule type" value="Genomic_DNA"/>
</dbReference>
<evidence type="ECO:0000313" key="15">
    <source>
        <dbReference type="Proteomes" id="UP000460718"/>
    </source>
</evidence>